<protein>
    <submittedName>
        <fullName evidence="1">Putative secreted protein</fullName>
    </submittedName>
</protein>
<name>A0A4D5RED8_IXOSC</name>
<accession>A0A4D5RED8</accession>
<proteinExistence type="predicted"/>
<evidence type="ECO:0000313" key="1">
    <source>
        <dbReference type="EMBL" id="MOY35306.1"/>
    </source>
</evidence>
<dbReference type="EMBL" id="GHJT01001335">
    <property type="protein sequence ID" value="MOY35306.1"/>
    <property type="molecule type" value="Transcribed_RNA"/>
</dbReference>
<organism evidence="1">
    <name type="scientific">Ixodes scapularis</name>
    <name type="common">Black-legged tick</name>
    <name type="synonym">Deer tick</name>
    <dbReference type="NCBI Taxonomy" id="6945"/>
    <lineage>
        <taxon>Eukaryota</taxon>
        <taxon>Metazoa</taxon>
        <taxon>Ecdysozoa</taxon>
        <taxon>Arthropoda</taxon>
        <taxon>Chelicerata</taxon>
        <taxon>Arachnida</taxon>
        <taxon>Acari</taxon>
        <taxon>Parasitiformes</taxon>
        <taxon>Ixodida</taxon>
        <taxon>Ixodoidea</taxon>
        <taxon>Ixodidae</taxon>
        <taxon>Ixodinae</taxon>
        <taxon>Ixodes</taxon>
    </lineage>
</organism>
<dbReference type="AlphaFoldDB" id="A0A4D5RED8"/>
<sequence length="111" mass="12645">MQNAVACVCNIICFLIVCFLLFKCESFFSRHFTLVYTIAQSVINRGAVVCTSRIDPSKGLVCVHVQRRRHIYSSPHLSQFVYIISGQGWRRGPCLAYSACVCFFRKQRGES</sequence>
<reference evidence="1" key="1">
    <citation type="submission" date="2019-04" db="EMBL/GenBank/DDBJ databases">
        <title>An insight into the mialome of Ixodes scapularis.</title>
        <authorList>
            <person name="Ribeiro J.M."/>
            <person name="Mather T.N."/>
            <person name="Karim S."/>
        </authorList>
    </citation>
    <scope>NUCLEOTIDE SEQUENCE</scope>
</reference>